<reference evidence="1 2" key="1">
    <citation type="submission" date="2024-02" db="EMBL/GenBank/DDBJ databases">
        <title>Deinococcus carri NBRC 110142.</title>
        <authorList>
            <person name="Ichikawa N."/>
            <person name="Katano-Makiyama Y."/>
            <person name="Hidaka K."/>
        </authorList>
    </citation>
    <scope>NUCLEOTIDE SEQUENCE [LARGE SCALE GENOMIC DNA]</scope>
    <source>
        <strain evidence="1 2">NBRC 110142</strain>
    </source>
</reference>
<sequence>MFCLSPVIAGHSREAARVCGEELHAPAAALGGRYTRPVTPPPDLPARVRVTRPPLPLAPSLRMAVARLCPQAPQDALTAAALAIAGGATIGAALKWEGGEALGVETGWRGRGIEEALAGAVGGGL</sequence>
<protein>
    <recommendedName>
        <fullName evidence="3">N-acetyltransferase domain-containing protein</fullName>
    </recommendedName>
</protein>
<comment type="caution">
    <text evidence="1">The sequence shown here is derived from an EMBL/GenBank/DDBJ whole genome shotgun (WGS) entry which is preliminary data.</text>
</comment>
<dbReference type="EMBL" id="BAABRP010000001">
    <property type="protein sequence ID" value="GAA5512117.1"/>
    <property type="molecule type" value="Genomic_DNA"/>
</dbReference>
<evidence type="ECO:0000313" key="1">
    <source>
        <dbReference type="EMBL" id="GAA5512117.1"/>
    </source>
</evidence>
<evidence type="ECO:0008006" key="3">
    <source>
        <dbReference type="Google" id="ProtNLM"/>
    </source>
</evidence>
<dbReference type="Proteomes" id="UP001401887">
    <property type="component" value="Unassembled WGS sequence"/>
</dbReference>
<proteinExistence type="predicted"/>
<accession>A0ABP9W433</accession>
<name>A0ABP9W433_9DEIO</name>
<organism evidence="1 2">
    <name type="scientific">Deinococcus carri</name>
    <dbReference type="NCBI Taxonomy" id="1211323"/>
    <lineage>
        <taxon>Bacteria</taxon>
        <taxon>Thermotogati</taxon>
        <taxon>Deinococcota</taxon>
        <taxon>Deinococci</taxon>
        <taxon>Deinococcales</taxon>
        <taxon>Deinococcaceae</taxon>
        <taxon>Deinococcus</taxon>
    </lineage>
</organism>
<evidence type="ECO:0000313" key="2">
    <source>
        <dbReference type="Proteomes" id="UP001401887"/>
    </source>
</evidence>
<keyword evidence="2" id="KW-1185">Reference proteome</keyword>
<gene>
    <name evidence="1" type="ORF">Dcar01_00831</name>
</gene>